<protein>
    <submittedName>
        <fullName evidence="1">Uncharacterized protein</fullName>
    </submittedName>
</protein>
<comment type="caution">
    <text evidence="1">The sequence shown here is derived from an EMBL/GenBank/DDBJ whole genome shotgun (WGS) entry which is preliminary data.</text>
</comment>
<gene>
    <name evidence="1" type="ORF">WMW71_12305</name>
</gene>
<sequence length="116" mass="13808">MKRQKFRFKKEFYTIDGIWNVPGYVINSGYGYDFKTYCCKNCGEIFVEQIESKRKQNSDAEKMIDDSCPNCNVNLVNNLVDYPENIFYENKLFKNNNEIDKIHFKNTEIVEVYSLN</sequence>
<proteinExistence type="predicted"/>
<accession>A0ABU9E3D4</accession>
<dbReference type="Proteomes" id="UP001491349">
    <property type="component" value="Unassembled WGS sequence"/>
</dbReference>
<keyword evidence="2" id="KW-1185">Reference proteome</keyword>
<evidence type="ECO:0000313" key="2">
    <source>
        <dbReference type="Proteomes" id="UP001491349"/>
    </source>
</evidence>
<organism evidence="1 2">
    <name type="scientific">Flavobacterium buctense</name>
    <dbReference type="NCBI Taxonomy" id="1648146"/>
    <lineage>
        <taxon>Bacteria</taxon>
        <taxon>Pseudomonadati</taxon>
        <taxon>Bacteroidota</taxon>
        <taxon>Flavobacteriia</taxon>
        <taxon>Flavobacteriales</taxon>
        <taxon>Flavobacteriaceae</taxon>
        <taxon>Flavobacterium</taxon>
    </lineage>
</organism>
<reference evidence="1 2" key="1">
    <citation type="submission" date="2024-04" db="EMBL/GenBank/DDBJ databases">
        <title>draft genome sequnece of Flavobacterium buctense JCM 30750.</title>
        <authorList>
            <person name="Kim D.-U."/>
        </authorList>
    </citation>
    <scope>NUCLEOTIDE SEQUENCE [LARGE SCALE GENOMIC DNA]</scope>
    <source>
        <strain evidence="1 2">JCM 30750</strain>
    </source>
</reference>
<name>A0ABU9E3D4_9FLAO</name>
<dbReference type="RefSeq" id="WP_187661126.1">
    <property type="nucleotide sequence ID" value="NZ_JACTAB010000009.1"/>
</dbReference>
<dbReference type="EMBL" id="JBBPCB010000009">
    <property type="protein sequence ID" value="MEK8181125.1"/>
    <property type="molecule type" value="Genomic_DNA"/>
</dbReference>
<evidence type="ECO:0000313" key="1">
    <source>
        <dbReference type="EMBL" id="MEK8181125.1"/>
    </source>
</evidence>